<dbReference type="AlphaFoldDB" id="L7VWP3"/>
<sequence length="56" mass="6174">MHRSEIPNVTTREVSGTSLDTLVIDYGGARHRSHEGFVIGQVSDFDESLAECEQVP</sequence>
<reference evidence="1" key="1">
    <citation type="submission" date="2012-09" db="EMBL/GenBank/DDBJ databases">
        <title>Metagenomic Characterization of a Microbial Community in Wastewater Detects High Levels of Antibiotic Resistance.</title>
        <authorList>
            <person name="Abrams M."/>
            <person name="Caldwell A."/>
            <person name="Vandaei E."/>
            <person name="Lee W."/>
            <person name="Perrott J."/>
            <person name="Khan S.Y."/>
            <person name="Ta J."/>
            <person name="Romero D."/>
            <person name="Nguyen V."/>
            <person name="Pourmand N."/>
            <person name="Ouverney C.C."/>
        </authorList>
    </citation>
    <scope>NUCLEOTIDE SEQUENCE</scope>
</reference>
<organism evidence="1">
    <name type="scientific">uncultured bacterium A1Q1_fos_91</name>
    <dbReference type="NCBI Taxonomy" id="1256591"/>
    <lineage>
        <taxon>Bacteria</taxon>
        <taxon>environmental samples</taxon>
    </lineage>
</organism>
<evidence type="ECO:0000313" key="1">
    <source>
        <dbReference type="EMBL" id="AGC71468.1"/>
    </source>
</evidence>
<name>L7VWP3_9BACT</name>
<accession>L7VWP3</accession>
<proteinExistence type="predicted"/>
<dbReference type="EMBL" id="JX649873">
    <property type="protein sequence ID" value="AGC71468.1"/>
    <property type="molecule type" value="Genomic_DNA"/>
</dbReference>
<protein>
    <submittedName>
        <fullName evidence="1">Uncharacterized protein</fullName>
    </submittedName>
</protein>